<dbReference type="GeneID" id="4818326"/>
<keyword evidence="2" id="KW-1185">Reference proteome</keyword>
<name>A1YZY1_9CAUD</name>
<protein>
    <submittedName>
        <fullName evidence="1">Uncharacterized protein</fullName>
    </submittedName>
</protein>
<sequence>MNFCKDCANLTIDGITCARGPYIKGVDPVTGNEIRDYKVIDYARQERKGIMPWKCGKNARFFKAKEQK</sequence>
<dbReference type="RefSeq" id="YP_001039761.1">
    <property type="nucleotide sequence ID" value="NC_009015.1"/>
</dbReference>
<evidence type="ECO:0000313" key="1">
    <source>
        <dbReference type="EMBL" id="ABL96808.1"/>
    </source>
</evidence>
<proteinExistence type="predicted"/>
<dbReference type="EMBL" id="EF153632">
    <property type="protein sequence ID" value="ABL96808.1"/>
    <property type="molecule type" value="Genomic_DNA"/>
</dbReference>
<dbReference type="KEGG" id="vg:4818326"/>
<dbReference type="Proteomes" id="UP000001793">
    <property type="component" value="Segment"/>
</dbReference>
<reference evidence="1 2" key="1">
    <citation type="submission" date="2006-12" db="EMBL/GenBank/DDBJ databases">
        <title>Genomic analysis of Burkholderia ambifaria phage BcepF1, a member of the Bcep781- like phage supergroup.</title>
        <authorList>
            <person name="Summer E.J."/>
            <person name="Robinson S."/>
            <person name="Haines C."/>
            <person name="Adams B."/>
            <person name="Daggett M."/>
            <person name="Landua J."/>
            <person name="Swanson S."/>
            <person name="Vorndam W."/>
            <person name="Morrison W."/>
            <person name="Nail K."/>
            <person name="Gonzalez C."/>
            <person name="Young R."/>
        </authorList>
    </citation>
    <scope>NUCLEOTIDE SEQUENCE [LARGE SCALE GENOMIC DNA]</scope>
</reference>
<accession>A1YZY1</accession>
<evidence type="ECO:0000313" key="2">
    <source>
        <dbReference type="Proteomes" id="UP000001793"/>
    </source>
</evidence>
<gene>
    <name evidence="1" type="ORF">BcepF1.077</name>
</gene>
<organism evidence="1 2">
    <name type="scientific">Burkholderia phage BcepF1</name>
    <dbReference type="NCBI Taxonomy" id="2886897"/>
    <lineage>
        <taxon>Viruses</taxon>
        <taxon>Duplodnaviria</taxon>
        <taxon>Heunggongvirae</taxon>
        <taxon>Uroviricota</taxon>
        <taxon>Caudoviricetes</taxon>
        <taxon>Lindbergviridae</taxon>
        <taxon>Bcepfunavirus</taxon>
        <taxon>Bcepfunavirus bcepF1</taxon>
    </lineage>
</organism>